<dbReference type="EMBL" id="JAIWYP010000007">
    <property type="protein sequence ID" value="KAH3793719.1"/>
    <property type="molecule type" value="Genomic_DNA"/>
</dbReference>
<proteinExistence type="predicted"/>
<name>A0A9D4F7E8_DREPO</name>
<reference evidence="1" key="1">
    <citation type="journal article" date="2019" name="bioRxiv">
        <title>The Genome of the Zebra Mussel, Dreissena polymorpha: A Resource for Invasive Species Research.</title>
        <authorList>
            <person name="McCartney M.A."/>
            <person name="Auch B."/>
            <person name="Kono T."/>
            <person name="Mallez S."/>
            <person name="Zhang Y."/>
            <person name="Obille A."/>
            <person name="Becker A."/>
            <person name="Abrahante J.E."/>
            <person name="Garbe J."/>
            <person name="Badalamenti J.P."/>
            <person name="Herman A."/>
            <person name="Mangelson H."/>
            <person name="Liachko I."/>
            <person name="Sullivan S."/>
            <person name="Sone E.D."/>
            <person name="Koren S."/>
            <person name="Silverstein K.A.T."/>
            <person name="Beckman K.B."/>
            <person name="Gohl D.M."/>
        </authorList>
    </citation>
    <scope>NUCLEOTIDE SEQUENCE</scope>
    <source>
        <strain evidence="1">Duluth1</strain>
        <tissue evidence="1">Whole animal</tissue>
    </source>
</reference>
<dbReference type="Proteomes" id="UP000828390">
    <property type="component" value="Unassembled WGS sequence"/>
</dbReference>
<reference evidence="1" key="2">
    <citation type="submission" date="2020-11" db="EMBL/GenBank/DDBJ databases">
        <authorList>
            <person name="McCartney M.A."/>
            <person name="Auch B."/>
            <person name="Kono T."/>
            <person name="Mallez S."/>
            <person name="Becker A."/>
            <person name="Gohl D.M."/>
            <person name="Silverstein K.A.T."/>
            <person name="Koren S."/>
            <person name="Bechman K.B."/>
            <person name="Herman A."/>
            <person name="Abrahante J.E."/>
            <person name="Garbe J."/>
        </authorList>
    </citation>
    <scope>NUCLEOTIDE SEQUENCE</scope>
    <source>
        <strain evidence="1">Duluth1</strain>
        <tissue evidence="1">Whole animal</tissue>
    </source>
</reference>
<keyword evidence="2" id="KW-1185">Reference proteome</keyword>
<evidence type="ECO:0000313" key="2">
    <source>
        <dbReference type="Proteomes" id="UP000828390"/>
    </source>
</evidence>
<accession>A0A9D4F7E8</accession>
<sequence>MTNQGTWIQLDSFTCPAAGCSARTKGKWVCATDNSDMYINELGKMKCYNGTHIADLCKWGWNCGSSSHNGKFVTADFEGFSFALSQAVQLMTKGGSEWVSKLVIEIGKQYGNK</sequence>
<comment type="caution">
    <text evidence="1">The sequence shown here is derived from an EMBL/GenBank/DDBJ whole genome shotgun (WGS) entry which is preliminary data.</text>
</comment>
<gene>
    <name evidence="1" type="ORF">DPMN_147237</name>
</gene>
<dbReference type="OrthoDB" id="6115879at2759"/>
<dbReference type="AlphaFoldDB" id="A0A9D4F7E8"/>
<protein>
    <submittedName>
        <fullName evidence="1">Uncharacterized protein</fullName>
    </submittedName>
</protein>
<organism evidence="1 2">
    <name type="scientific">Dreissena polymorpha</name>
    <name type="common">Zebra mussel</name>
    <name type="synonym">Mytilus polymorpha</name>
    <dbReference type="NCBI Taxonomy" id="45954"/>
    <lineage>
        <taxon>Eukaryota</taxon>
        <taxon>Metazoa</taxon>
        <taxon>Spiralia</taxon>
        <taxon>Lophotrochozoa</taxon>
        <taxon>Mollusca</taxon>
        <taxon>Bivalvia</taxon>
        <taxon>Autobranchia</taxon>
        <taxon>Heteroconchia</taxon>
        <taxon>Euheterodonta</taxon>
        <taxon>Imparidentia</taxon>
        <taxon>Neoheterodontei</taxon>
        <taxon>Myida</taxon>
        <taxon>Dreissenoidea</taxon>
        <taxon>Dreissenidae</taxon>
        <taxon>Dreissena</taxon>
    </lineage>
</organism>
<evidence type="ECO:0000313" key="1">
    <source>
        <dbReference type="EMBL" id="KAH3793719.1"/>
    </source>
</evidence>